<evidence type="ECO:0000256" key="2">
    <source>
        <dbReference type="ARBA" id="ARBA00012552"/>
    </source>
</evidence>
<dbReference type="SMART" id="SM00487">
    <property type="entry name" value="DEXDc"/>
    <property type="match status" value="1"/>
</dbReference>
<evidence type="ECO:0000256" key="6">
    <source>
        <dbReference type="ARBA" id="ARBA00022806"/>
    </source>
</evidence>
<evidence type="ECO:0000256" key="8">
    <source>
        <dbReference type="ARBA" id="ARBA00022884"/>
    </source>
</evidence>
<feature type="compositionally biased region" description="Polar residues" evidence="14">
    <location>
        <begin position="87"/>
        <end position="96"/>
    </location>
</feature>
<keyword evidence="9" id="KW-0539">Nucleus</keyword>
<evidence type="ECO:0000259" key="16">
    <source>
        <dbReference type="PROSITE" id="PS51194"/>
    </source>
</evidence>
<organism evidence="19 20">
    <name type="scientific">Friedmanniomyces endolithicus</name>
    <dbReference type="NCBI Taxonomy" id="329885"/>
    <lineage>
        <taxon>Eukaryota</taxon>
        <taxon>Fungi</taxon>
        <taxon>Dikarya</taxon>
        <taxon>Ascomycota</taxon>
        <taxon>Pezizomycotina</taxon>
        <taxon>Dothideomycetes</taxon>
        <taxon>Dothideomycetidae</taxon>
        <taxon>Mycosphaerellales</taxon>
        <taxon>Teratosphaeriaceae</taxon>
        <taxon>Friedmanniomyces</taxon>
    </lineage>
</organism>
<evidence type="ECO:0000256" key="11">
    <source>
        <dbReference type="PROSITE-ProRule" id="PRU00552"/>
    </source>
</evidence>
<feature type="region of interest" description="Disordered" evidence="14">
    <location>
        <begin position="694"/>
        <end position="716"/>
    </location>
</feature>
<comment type="similarity">
    <text evidence="12">Belongs to the DEAD box helicase family.</text>
</comment>
<evidence type="ECO:0000313" key="19">
    <source>
        <dbReference type="EMBL" id="KAK1016161.1"/>
    </source>
</evidence>
<dbReference type="InterPro" id="IPR000629">
    <property type="entry name" value="RNA-helicase_DEAD-box_CS"/>
</dbReference>
<comment type="subcellular location">
    <subcellularLocation>
        <location evidence="1">Nucleus</location>
    </subcellularLocation>
</comment>
<dbReference type="Proteomes" id="UP001175353">
    <property type="component" value="Unassembled WGS sequence"/>
</dbReference>
<dbReference type="InterPro" id="IPR001650">
    <property type="entry name" value="Helicase_C-like"/>
</dbReference>
<comment type="catalytic activity">
    <reaction evidence="10">
        <text>ATP + H2O = ADP + phosphate + H(+)</text>
        <dbReference type="Rhea" id="RHEA:13065"/>
        <dbReference type="ChEBI" id="CHEBI:15377"/>
        <dbReference type="ChEBI" id="CHEBI:15378"/>
        <dbReference type="ChEBI" id="CHEBI:30616"/>
        <dbReference type="ChEBI" id="CHEBI:43474"/>
        <dbReference type="ChEBI" id="CHEBI:456216"/>
        <dbReference type="EC" id="3.6.4.13"/>
    </reaction>
</comment>
<dbReference type="GO" id="GO:0005829">
    <property type="term" value="C:cytosol"/>
    <property type="evidence" value="ECO:0007669"/>
    <property type="project" value="TreeGrafter"/>
</dbReference>
<evidence type="ECO:0000256" key="9">
    <source>
        <dbReference type="ARBA" id="ARBA00023242"/>
    </source>
</evidence>
<dbReference type="PROSITE" id="PS51195">
    <property type="entry name" value="Q_MOTIF"/>
    <property type="match status" value="1"/>
</dbReference>
<dbReference type="CDD" id="cd17946">
    <property type="entry name" value="DEADc_DDX24"/>
    <property type="match status" value="1"/>
</dbReference>
<evidence type="ECO:0000259" key="15">
    <source>
        <dbReference type="PROSITE" id="PS51192"/>
    </source>
</evidence>
<dbReference type="GO" id="GO:0016787">
    <property type="term" value="F:hydrolase activity"/>
    <property type="evidence" value="ECO:0007669"/>
    <property type="project" value="UniProtKB-KW"/>
</dbReference>
<dbReference type="InterPro" id="IPR027417">
    <property type="entry name" value="P-loop_NTPase"/>
</dbReference>
<name>A0AAN6L3X9_9PEZI</name>
<feature type="domain" description="Helicase ATP-binding" evidence="15">
    <location>
        <begin position="225"/>
        <end position="432"/>
    </location>
</feature>
<dbReference type="AlphaFoldDB" id="A0AAN6L3X9"/>
<evidence type="ECO:0000313" key="18">
    <source>
        <dbReference type="EMBL" id="KAK0318569.1"/>
    </source>
</evidence>
<evidence type="ECO:0000259" key="17">
    <source>
        <dbReference type="PROSITE" id="PS51195"/>
    </source>
</evidence>
<sequence>MAAQDKKRMLPASIAAMRSRKRQKLDGPVSRPVVPTQPAKTSVRSDALAWKDVSLPDRLENYEGFFGLEEIDDVDVMKDDSTGKVSFLSSKSTHPAQVQPGGITSGDEAEHCDDDGEEWSGFGDATQGPAMAAVLAPSSKLSAALEKPAKQRKPTKAIELPKHNEKHKIASTKDSSAAFEILTEELTAKEADVYAWRGLNLSPDTLSSLSRLGFAKPTPIQRSAIPDILAGHDVIGKASTGSGKTLAFGIPILERFLELRSTSQHSNGAKAPLALILSPTRELAHQLDKHLTALCSYGLEDGPSIATLTGGLSMQKQERLLKYADVVIGTPGRLWEVMSAGQGTIKALQQIQFLVVDEADRLLSEGHFKEVEEILNALEREADTNDDNEEAKEEQVAFSPGEHTRQTLIFSATFDRGLQRKLAGKGKSGGELKINKDSMEYLLAKIKFREEKPKFVDVNPINQLATGLKEGLIECSGPEKDLYLYALLLLHRNTRALVFTNSIDAVRRITPLLQNLGLPAVALHSGMMQKARLRSIERFTQTSNSGKPSSSILVATDVAARGLDIPNVKLVIHYHLPRAADTYVHRSGRTARAGQQGSSILICGPEEVAGVRRLVAKVHAHSAAADEESVSEAAKQGYYIRTLDIDRRIVSRLKPRTVLAKKLADTVIAKEKAHKADELFRSAAEELGVDYDSEEFEKTDNGRRGRGSKRKANEREAREFTKADVGAMRAELRALLAQRVNVGVSEKYLTSGGVDVEELLRQKEEGGDKGSGQFLGRVEGLGIE</sequence>
<feature type="region of interest" description="Disordered" evidence="14">
    <location>
        <begin position="87"/>
        <end position="114"/>
    </location>
</feature>
<keyword evidence="4 12" id="KW-0547">Nucleotide-binding</keyword>
<dbReference type="PANTHER" id="PTHR47959">
    <property type="entry name" value="ATP-DEPENDENT RNA HELICASE RHLE-RELATED"/>
    <property type="match status" value="1"/>
</dbReference>
<dbReference type="GO" id="GO:0003724">
    <property type="term" value="F:RNA helicase activity"/>
    <property type="evidence" value="ECO:0007669"/>
    <property type="project" value="UniProtKB-EC"/>
</dbReference>
<evidence type="ECO:0000256" key="14">
    <source>
        <dbReference type="SAM" id="MobiDB-lite"/>
    </source>
</evidence>
<keyword evidence="5 12" id="KW-0378">Hydrolase</keyword>
<gene>
    <name evidence="19" type="primary">MAK5_1</name>
    <name evidence="18" type="synonym">MAK5_2</name>
    <name evidence="18" type="ORF">LTR82_010310</name>
    <name evidence="19" type="ORF">LTR91_000180</name>
</gene>
<evidence type="ECO:0000256" key="13">
    <source>
        <dbReference type="SAM" id="Coils"/>
    </source>
</evidence>
<dbReference type="EMBL" id="JAUJLE010000001">
    <property type="protein sequence ID" value="KAK1016161.1"/>
    <property type="molecule type" value="Genomic_DNA"/>
</dbReference>
<feature type="short sequence motif" description="Q motif" evidence="11">
    <location>
        <begin position="194"/>
        <end position="222"/>
    </location>
</feature>
<dbReference type="PANTHER" id="PTHR47959:SF1">
    <property type="entry name" value="ATP-DEPENDENT RNA HELICASE DBPA"/>
    <property type="match status" value="1"/>
</dbReference>
<dbReference type="GO" id="GO:0010467">
    <property type="term" value="P:gene expression"/>
    <property type="evidence" value="ECO:0007669"/>
    <property type="project" value="UniProtKB-ARBA"/>
</dbReference>
<dbReference type="CDD" id="cd18787">
    <property type="entry name" value="SF2_C_DEAD"/>
    <property type="match status" value="1"/>
</dbReference>
<dbReference type="GO" id="GO:0042254">
    <property type="term" value="P:ribosome biogenesis"/>
    <property type="evidence" value="ECO:0007669"/>
    <property type="project" value="UniProtKB-KW"/>
</dbReference>
<keyword evidence="7 12" id="KW-0067">ATP-binding</keyword>
<dbReference type="PROSITE" id="PS51192">
    <property type="entry name" value="HELICASE_ATP_BIND_1"/>
    <property type="match status" value="1"/>
</dbReference>
<reference evidence="19" key="2">
    <citation type="submission" date="2023-06" db="EMBL/GenBank/DDBJ databases">
        <title>Black Yeasts Isolated from many extreme environments.</title>
        <authorList>
            <person name="Coleine C."/>
            <person name="Stajich J.E."/>
            <person name="Selbmann L."/>
        </authorList>
    </citation>
    <scope>NUCLEOTIDE SEQUENCE</scope>
    <source>
        <strain evidence="19">CCFEE 5200</strain>
    </source>
</reference>
<feature type="coiled-coil region" evidence="13">
    <location>
        <begin position="368"/>
        <end position="395"/>
    </location>
</feature>
<evidence type="ECO:0000256" key="4">
    <source>
        <dbReference type="ARBA" id="ARBA00022741"/>
    </source>
</evidence>
<evidence type="ECO:0000256" key="12">
    <source>
        <dbReference type="RuleBase" id="RU000492"/>
    </source>
</evidence>
<dbReference type="SUPFAM" id="SSF52540">
    <property type="entry name" value="P-loop containing nucleoside triphosphate hydrolases"/>
    <property type="match status" value="1"/>
</dbReference>
<dbReference type="InterPro" id="IPR014001">
    <property type="entry name" value="Helicase_ATP-bd"/>
</dbReference>
<evidence type="ECO:0000256" key="7">
    <source>
        <dbReference type="ARBA" id="ARBA00022840"/>
    </source>
</evidence>
<dbReference type="InterPro" id="IPR011545">
    <property type="entry name" value="DEAD/DEAH_box_helicase_dom"/>
</dbReference>
<dbReference type="GO" id="GO:0003723">
    <property type="term" value="F:RNA binding"/>
    <property type="evidence" value="ECO:0007669"/>
    <property type="project" value="UniProtKB-KW"/>
</dbReference>
<comment type="caution">
    <text evidence="19">The sequence shown here is derived from an EMBL/GenBank/DDBJ whole genome shotgun (WGS) entry which is preliminary data.</text>
</comment>
<feature type="region of interest" description="Disordered" evidence="14">
    <location>
        <begin position="763"/>
        <end position="784"/>
    </location>
</feature>
<dbReference type="GO" id="GO:0005634">
    <property type="term" value="C:nucleus"/>
    <property type="evidence" value="ECO:0007669"/>
    <property type="project" value="UniProtKB-SubCell"/>
</dbReference>
<evidence type="ECO:0000256" key="5">
    <source>
        <dbReference type="ARBA" id="ARBA00022801"/>
    </source>
</evidence>
<dbReference type="GO" id="GO:0005524">
    <property type="term" value="F:ATP binding"/>
    <property type="evidence" value="ECO:0007669"/>
    <property type="project" value="UniProtKB-KW"/>
</dbReference>
<evidence type="ECO:0000256" key="3">
    <source>
        <dbReference type="ARBA" id="ARBA00022517"/>
    </source>
</evidence>
<dbReference type="SMART" id="SM00490">
    <property type="entry name" value="HELICc"/>
    <property type="match status" value="1"/>
</dbReference>
<feature type="domain" description="Helicase C-terminal" evidence="16">
    <location>
        <begin position="483"/>
        <end position="637"/>
    </location>
</feature>
<keyword evidence="8" id="KW-0694">RNA-binding</keyword>
<dbReference type="InterPro" id="IPR050079">
    <property type="entry name" value="DEAD_box_RNA_helicase"/>
</dbReference>
<keyword evidence="6 12" id="KW-0347">Helicase</keyword>
<evidence type="ECO:0000256" key="10">
    <source>
        <dbReference type="ARBA" id="ARBA00047984"/>
    </source>
</evidence>
<protein>
    <recommendedName>
        <fullName evidence="2">RNA helicase</fullName>
        <ecNumber evidence="2">3.6.4.13</ecNumber>
    </recommendedName>
</protein>
<dbReference type="Pfam" id="PF00271">
    <property type="entry name" value="Helicase_C"/>
    <property type="match status" value="1"/>
</dbReference>
<keyword evidence="20" id="KW-1185">Reference proteome</keyword>
<dbReference type="PROSITE" id="PS00039">
    <property type="entry name" value="DEAD_ATP_HELICASE"/>
    <property type="match status" value="1"/>
</dbReference>
<dbReference type="EMBL" id="JASUXU010000035">
    <property type="protein sequence ID" value="KAK0318569.1"/>
    <property type="molecule type" value="Genomic_DNA"/>
</dbReference>
<accession>A0AAN6L3X9</accession>
<keyword evidence="13" id="KW-0175">Coiled coil</keyword>
<dbReference type="EC" id="3.6.4.13" evidence="2"/>
<proteinExistence type="inferred from homology"/>
<dbReference type="InterPro" id="IPR014014">
    <property type="entry name" value="RNA_helicase_DEAD_Q_motif"/>
</dbReference>
<dbReference type="Proteomes" id="UP001168146">
    <property type="component" value="Unassembled WGS sequence"/>
</dbReference>
<dbReference type="Pfam" id="PF00270">
    <property type="entry name" value="DEAD"/>
    <property type="match status" value="1"/>
</dbReference>
<feature type="region of interest" description="Disordered" evidence="14">
    <location>
        <begin position="1"/>
        <end position="43"/>
    </location>
</feature>
<keyword evidence="3" id="KW-0690">Ribosome biogenesis</keyword>
<dbReference type="PROSITE" id="PS51194">
    <property type="entry name" value="HELICASE_CTER"/>
    <property type="match status" value="1"/>
</dbReference>
<feature type="domain" description="DEAD-box RNA helicase Q" evidence="17">
    <location>
        <begin position="194"/>
        <end position="222"/>
    </location>
</feature>
<evidence type="ECO:0000313" key="20">
    <source>
        <dbReference type="Proteomes" id="UP001175353"/>
    </source>
</evidence>
<reference evidence="18" key="1">
    <citation type="submission" date="2021-12" db="EMBL/GenBank/DDBJ databases">
        <title>Black yeast isolated from Biological Soil Crust.</title>
        <authorList>
            <person name="Kurbessoian T."/>
        </authorList>
    </citation>
    <scope>NUCLEOTIDE SEQUENCE</scope>
    <source>
        <strain evidence="18">CCFEE 5208</strain>
    </source>
</reference>
<dbReference type="Gene3D" id="3.40.50.300">
    <property type="entry name" value="P-loop containing nucleotide triphosphate hydrolases"/>
    <property type="match status" value="2"/>
</dbReference>
<evidence type="ECO:0000256" key="1">
    <source>
        <dbReference type="ARBA" id="ARBA00004123"/>
    </source>
</evidence>